<sequence>MESGGNTPRLEIRDFNLPEHPFPETAADLYTVESHYGHFIGKVLSPNLSRQCAAWWKRRWSLKRNTFSRQQMASLILYYDTTDNVYLRIS</sequence>
<name>A0ABQ1YSR8_9BACL</name>
<protein>
    <submittedName>
        <fullName evidence="1">Uncharacterized protein</fullName>
    </submittedName>
</protein>
<evidence type="ECO:0000313" key="2">
    <source>
        <dbReference type="Proteomes" id="UP000659344"/>
    </source>
</evidence>
<evidence type="ECO:0000313" key="1">
    <source>
        <dbReference type="EMBL" id="GGH35136.1"/>
    </source>
</evidence>
<comment type="caution">
    <text evidence="1">The sequence shown here is derived from an EMBL/GenBank/DDBJ whole genome shotgun (WGS) entry which is preliminary data.</text>
</comment>
<dbReference type="Proteomes" id="UP000659344">
    <property type="component" value="Unassembled WGS sequence"/>
</dbReference>
<organism evidence="1 2">
    <name type="scientific">Paenibacillus segetis</name>
    <dbReference type="NCBI Taxonomy" id="1325360"/>
    <lineage>
        <taxon>Bacteria</taxon>
        <taxon>Bacillati</taxon>
        <taxon>Bacillota</taxon>
        <taxon>Bacilli</taxon>
        <taxon>Bacillales</taxon>
        <taxon>Paenibacillaceae</taxon>
        <taxon>Paenibacillus</taxon>
    </lineage>
</organism>
<reference evidence="2" key="1">
    <citation type="journal article" date="2019" name="Int. J. Syst. Evol. Microbiol.">
        <title>The Global Catalogue of Microorganisms (GCM) 10K type strain sequencing project: providing services to taxonomists for standard genome sequencing and annotation.</title>
        <authorList>
            <consortium name="The Broad Institute Genomics Platform"/>
            <consortium name="The Broad Institute Genome Sequencing Center for Infectious Disease"/>
            <person name="Wu L."/>
            <person name="Ma J."/>
        </authorList>
    </citation>
    <scope>NUCLEOTIDE SEQUENCE [LARGE SCALE GENOMIC DNA]</scope>
    <source>
        <strain evidence="2">CGMCC 1.12769</strain>
    </source>
</reference>
<gene>
    <name evidence="1" type="ORF">GCM10008013_41270</name>
</gene>
<accession>A0ABQ1YSR8</accession>
<proteinExistence type="predicted"/>
<dbReference type="EMBL" id="BMFT01000003">
    <property type="protein sequence ID" value="GGH35136.1"/>
    <property type="molecule type" value="Genomic_DNA"/>
</dbReference>
<keyword evidence="2" id="KW-1185">Reference proteome</keyword>